<sequence>MDPPLAKKQKINPKKPITFKSASMKPDIYFEVFGQEFHVTSMVLKLRSGFFRTFLDPAGGKLPKSTQPGFASEWFTRIDDDGAWELSSDHQFRTITLSEFKGSKDHEELCFQKLLCAIHGRAYQLENADELVTMTDMARYYQVRPVVSPTVCAATFKTPNFYTTIMNDPCSVLTSAKTLRNDLLFKDSLLLCLGPWSEPAFLKLSDPELRKTAAAAHARICAKVAKVQPELLLVNIKYQPTGQTKEAKQSYQDPARVLADVAYSCRGIRQLSKDGCWHDVLLLPIYYRRCSEVGSQSRDWTTAIREAVAPLLTSDLRMASNVLAGVGQFKDYFLCLDFDDSDLPWGPAQYE</sequence>
<dbReference type="Proteomes" id="UP000235371">
    <property type="component" value="Unassembled WGS sequence"/>
</dbReference>
<accession>A0A2J6TEN1</accession>
<proteinExistence type="predicted"/>
<dbReference type="RefSeq" id="XP_024738398.1">
    <property type="nucleotide sequence ID" value="XM_024888467.1"/>
</dbReference>
<evidence type="ECO:0008006" key="3">
    <source>
        <dbReference type="Google" id="ProtNLM"/>
    </source>
</evidence>
<dbReference type="EMBL" id="KZ613786">
    <property type="protein sequence ID" value="PMD61494.1"/>
    <property type="molecule type" value="Genomic_DNA"/>
</dbReference>
<dbReference type="OrthoDB" id="2129688at2759"/>
<keyword evidence="2" id="KW-1185">Reference proteome</keyword>
<dbReference type="InParanoid" id="A0A2J6TEN1"/>
<protein>
    <recommendedName>
        <fullName evidence="3">BTB domain-containing protein</fullName>
    </recommendedName>
</protein>
<dbReference type="AlphaFoldDB" id="A0A2J6TEN1"/>
<evidence type="ECO:0000313" key="2">
    <source>
        <dbReference type="Proteomes" id="UP000235371"/>
    </source>
</evidence>
<reference evidence="1 2" key="1">
    <citation type="submission" date="2016-04" db="EMBL/GenBank/DDBJ databases">
        <title>A degradative enzymes factory behind the ericoid mycorrhizal symbiosis.</title>
        <authorList>
            <consortium name="DOE Joint Genome Institute"/>
            <person name="Martino E."/>
            <person name="Morin E."/>
            <person name="Grelet G."/>
            <person name="Kuo A."/>
            <person name="Kohler A."/>
            <person name="Daghino S."/>
            <person name="Barry K."/>
            <person name="Choi C."/>
            <person name="Cichocki N."/>
            <person name="Clum A."/>
            <person name="Copeland A."/>
            <person name="Hainaut M."/>
            <person name="Haridas S."/>
            <person name="Labutti K."/>
            <person name="Lindquist E."/>
            <person name="Lipzen A."/>
            <person name="Khouja H.-R."/>
            <person name="Murat C."/>
            <person name="Ohm R."/>
            <person name="Olson A."/>
            <person name="Spatafora J."/>
            <person name="Veneault-Fourrey C."/>
            <person name="Henrissat B."/>
            <person name="Grigoriev I."/>
            <person name="Martin F."/>
            <person name="Perotto S."/>
        </authorList>
    </citation>
    <scope>NUCLEOTIDE SEQUENCE [LARGE SCALE GENOMIC DNA]</scope>
    <source>
        <strain evidence="1 2">E</strain>
    </source>
</reference>
<dbReference type="Gene3D" id="3.30.710.10">
    <property type="entry name" value="Potassium Channel Kv1.1, Chain A"/>
    <property type="match status" value="1"/>
</dbReference>
<dbReference type="InterPro" id="IPR011333">
    <property type="entry name" value="SKP1/BTB/POZ_sf"/>
</dbReference>
<gene>
    <name evidence="1" type="ORF">K444DRAFT_719839</name>
</gene>
<evidence type="ECO:0000313" key="1">
    <source>
        <dbReference type="EMBL" id="PMD61494.1"/>
    </source>
</evidence>
<dbReference type="GeneID" id="36596543"/>
<organism evidence="1 2">
    <name type="scientific">Hyaloscypha bicolor E</name>
    <dbReference type="NCBI Taxonomy" id="1095630"/>
    <lineage>
        <taxon>Eukaryota</taxon>
        <taxon>Fungi</taxon>
        <taxon>Dikarya</taxon>
        <taxon>Ascomycota</taxon>
        <taxon>Pezizomycotina</taxon>
        <taxon>Leotiomycetes</taxon>
        <taxon>Helotiales</taxon>
        <taxon>Hyaloscyphaceae</taxon>
        <taxon>Hyaloscypha</taxon>
        <taxon>Hyaloscypha bicolor</taxon>
    </lineage>
</organism>
<name>A0A2J6TEN1_9HELO</name>